<evidence type="ECO:0000256" key="10">
    <source>
        <dbReference type="SAM" id="MobiDB-lite"/>
    </source>
</evidence>
<dbReference type="PANTHER" id="PTHR47961">
    <property type="entry name" value="DNA POLYMERASE THETA, PUTATIVE (AFU_ORTHOLOGUE AFUA_1G05260)-RELATED"/>
    <property type="match status" value="1"/>
</dbReference>
<dbReference type="InterPro" id="IPR014001">
    <property type="entry name" value="Helicase_ATP-bd"/>
</dbReference>
<name>A0A0N5BTB9_STREA</name>
<evidence type="ECO:0000256" key="1">
    <source>
        <dbReference type="ARBA" id="ARBA00004123"/>
    </source>
</evidence>
<dbReference type="FunFam" id="3.40.50.300:FF:000813">
    <property type="entry name" value="helicase POLQ-like isoform X1"/>
    <property type="match status" value="1"/>
</dbReference>
<feature type="compositionally biased region" description="Polar residues" evidence="10">
    <location>
        <begin position="89"/>
        <end position="99"/>
    </location>
</feature>
<accession>A0A0N5BTB9</accession>
<feature type="compositionally biased region" description="Polar residues" evidence="10">
    <location>
        <begin position="110"/>
        <end position="120"/>
    </location>
</feature>
<dbReference type="GO" id="GO:0005524">
    <property type="term" value="F:ATP binding"/>
    <property type="evidence" value="ECO:0007669"/>
    <property type="project" value="UniProtKB-KW"/>
</dbReference>
<keyword evidence="8" id="KW-0539">Nucleus</keyword>
<evidence type="ECO:0000313" key="13">
    <source>
        <dbReference type="Proteomes" id="UP000046392"/>
    </source>
</evidence>
<dbReference type="SMART" id="SM00490">
    <property type="entry name" value="HELICc"/>
    <property type="match status" value="1"/>
</dbReference>
<dbReference type="Proteomes" id="UP000046392">
    <property type="component" value="Unplaced"/>
</dbReference>
<keyword evidence="2" id="KW-0547">Nucleotide-binding</keyword>
<dbReference type="SUPFAM" id="SSF52540">
    <property type="entry name" value="P-loop containing nucleoside triphosphate hydrolases"/>
    <property type="match status" value="1"/>
</dbReference>
<dbReference type="PROSITE" id="PS51194">
    <property type="entry name" value="HELICASE_CTER"/>
    <property type="match status" value="1"/>
</dbReference>
<evidence type="ECO:0000313" key="14">
    <source>
        <dbReference type="WBParaSite" id="SPAL_0000910500.1"/>
    </source>
</evidence>
<keyword evidence="6" id="KW-0067">ATP-binding</keyword>
<sequence length="638" mass="71674">MSDPDMSCQRKRTSDDEERCSDEVGANEPLTTLSSPRRKKVKKNEDDIEILEPSTFEEPGMMDSERQALSDSLFNANPDVDRGNPFAQLLSNSPLSSNDAKSEKTAVGRSLNTGSGDPSNFSYDLGNDIHNLTMDDVFQRIGLSEKVRDLYKKKRNISELYDWQKKFITDSKLLEGGNYVLSLQSGAGKSLVAELLMIREALVKNRSSIYVLPYVAAAQEKIQALSVFKELGIFVEKYVGSGLEIPPVKRSNEQNIYVATIEGATTLVDSLIRENRLKEEIGLFVVDGLHMIGEKRRGAALEKLIFKCFMFGSGQIVGMSTALGTDDETEMCKFMEAKLFSSDFQPGEVTERVMMLGYLFNVNNEGDLVLHRKMKVDDMDSYLNLNVVVSLIKDVIPQKPVLIFCPSKFDCEYVCERAATLLPESYKILNEEREELIDIIKDANGGHIDKPMEVGIRAGIAYHHAGLTDNEKHWIETAFKNDVLCVLCATSTLAAGVNLPVKCVIINQPMIGKNLLEKSKYLQMIGRAGRGRYKDEGESITIVGEEYEEEFRDMLKSPLRSCQSQMLDEFFLMGFIIYLINLMLVVKVEELQTFLSKTLAGIQNNDKCLSLMEKALESLKEHKIVKIEHGVISKFYYG</sequence>
<evidence type="ECO:0000259" key="11">
    <source>
        <dbReference type="PROSITE" id="PS51192"/>
    </source>
</evidence>
<dbReference type="CDD" id="cd18795">
    <property type="entry name" value="SF2_C_Ski2"/>
    <property type="match status" value="1"/>
</dbReference>
<dbReference type="InterPro" id="IPR046931">
    <property type="entry name" value="HTH_61"/>
</dbReference>
<dbReference type="Pfam" id="PF00271">
    <property type="entry name" value="Helicase_C"/>
    <property type="match status" value="1"/>
</dbReference>
<keyword evidence="13" id="KW-1185">Reference proteome</keyword>
<keyword evidence="7" id="KW-0234">DNA repair</keyword>
<keyword evidence="3" id="KW-0227">DNA damage</keyword>
<proteinExistence type="predicted"/>
<dbReference type="InterPro" id="IPR027417">
    <property type="entry name" value="P-loop_NTPase"/>
</dbReference>
<dbReference type="PROSITE" id="PS51192">
    <property type="entry name" value="HELICASE_ATP_BIND_1"/>
    <property type="match status" value="1"/>
</dbReference>
<evidence type="ECO:0000259" key="12">
    <source>
        <dbReference type="PROSITE" id="PS51194"/>
    </source>
</evidence>
<dbReference type="GO" id="GO:0003676">
    <property type="term" value="F:nucleic acid binding"/>
    <property type="evidence" value="ECO:0007669"/>
    <property type="project" value="InterPro"/>
</dbReference>
<evidence type="ECO:0000256" key="6">
    <source>
        <dbReference type="ARBA" id="ARBA00022840"/>
    </source>
</evidence>
<dbReference type="AlphaFoldDB" id="A0A0N5BTB9"/>
<feature type="domain" description="Helicase ATP-binding" evidence="11">
    <location>
        <begin position="170"/>
        <end position="341"/>
    </location>
</feature>
<evidence type="ECO:0000256" key="8">
    <source>
        <dbReference type="ARBA" id="ARBA00023242"/>
    </source>
</evidence>
<dbReference type="Pfam" id="PF00270">
    <property type="entry name" value="DEAD"/>
    <property type="match status" value="1"/>
</dbReference>
<evidence type="ECO:0000256" key="2">
    <source>
        <dbReference type="ARBA" id="ARBA00022741"/>
    </source>
</evidence>
<evidence type="ECO:0000256" key="5">
    <source>
        <dbReference type="ARBA" id="ARBA00022806"/>
    </source>
</evidence>
<feature type="domain" description="Helicase C-terminal" evidence="12">
    <location>
        <begin position="387"/>
        <end position="583"/>
    </location>
</feature>
<comment type="catalytic activity">
    <reaction evidence="9">
        <text>ATP + H2O = ADP + phosphate + H(+)</text>
        <dbReference type="Rhea" id="RHEA:13065"/>
        <dbReference type="ChEBI" id="CHEBI:15377"/>
        <dbReference type="ChEBI" id="CHEBI:15378"/>
        <dbReference type="ChEBI" id="CHEBI:30616"/>
        <dbReference type="ChEBI" id="CHEBI:43474"/>
        <dbReference type="ChEBI" id="CHEBI:456216"/>
        <dbReference type="EC" id="5.6.2.4"/>
    </reaction>
</comment>
<dbReference type="InterPro" id="IPR011545">
    <property type="entry name" value="DEAD/DEAH_box_helicase_dom"/>
</dbReference>
<evidence type="ECO:0000256" key="3">
    <source>
        <dbReference type="ARBA" id="ARBA00022763"/>
    </source>
</evidence>
<comment type="subcellular location">
    <subcellularLocation>
        <location evidence="1">Nucleus</location>
    </subcellularLocation>
</comment>
<dbReference type="Gene3D" id="3.40.50.300">
    <property type="entry name" value="P-loop containing nucleotide triphosphate hydrolases"/>
    <property type="match status" value="2"/>
</dbReference>
<reference evidence="14" key="1">
    <citation type="submission" date="2017-02" db="UniProtKB">
        <authorList>
            <consortium name="WormBaseParasite"/>
        </authorList>
    </citation>
    <scope>IDENTIFICATION</scope>
</reference>
<evidence type="ECO:0000256" key="7">
    <source>
        <dbReference type="ARBA" id="ARBA00023204"/>
    </source>
</evidence>
<keyword evidence="4" id="KW-0378">Hydrolase</keyword>
<protein>
    <submittedName>
        <fullName evidence="14">Helicase POLQ-like</fullName>
    </submittedName>
</protein>
<dbReference type="InterPro" id="IPR050474">
    <property type="entry name" value="Hel308_SKI2-like"/>
</dbReference>
<dbReference type="GO" id="GO:0043138">
    <property type="term" value="F:3'-5' DNA helicase activity"/>
    <property type="evidence" value="ECO:0007669"/>
    <property type="project" value="UniProtKB-EC"/>
</dbReference>
<dbReference type="Pfam" id="PF20470">
    <property type="entry name" value="HTH_61"/>
    <property type="match status" value="1"/>
</dbReference>
<dbReference type="GO" id="GO:0016787">
    <property type="term" value="F:hydrolase activity"/>
    <property type="evidence" value="ECO:0007669"/>
    <property type="project" value="UniProtKB-KW"/>
</dbReference>
<evidence type="ECO:0000256" key="4">
    <source>
        <dbReference type="ARBA" id="ARBA00022801"/>
    </source>
</evidence>
<dbReference type="STRING" id="174720.A0A0N5BTB9"/>
<dbReference type="PANTHER" id="PTHR47961:SF12">
    <property type="entry name" value="HELICASE POLQ-LIKE"/>
    <property type="match status" value="1"/>
</dbReference>
<dbReference type="GO" id="GO:0005634">
    <property type="term" value="C:nucleus"/>
    <property type="evidence" value="ECO:0007669"/>
    <property type="project" value="UniProtKB-SubCell"/>
</dbReference>
<organism evidence="13 14">
    <name type="scientific">Strongyloides papillosus</name>
    <name type="common">Intestinal threadworm</name>
    <dbReference type="NCBI Taxonomy" id="174720"/>
    <lineage>
        <taxon>Eukaryota</taxon>
        <taxon>Metazoa</taxon>
        <taxon>Ecdysozoa</taxon>
        <taxon>Nematoda</taxon>
        <taxon>Chromadorea</taxon>
        <taxon>Rhabditida</taxon>
        <taxon>Tylenchina</taxon>
        <taxon>Panagrolaimomorpha</taxon>
        <taxon>Strongyloidoidea</taxon>
        <taxon>Strongyloididae</taxon>
        <taxon>Strongyloides</taxon>
    </lineage>
</organism>
<dbReference type="InterPro" id="IPR001650">
    <property type="entry name" value="Helicase_C-like"/>
</dbReference>
<dbReference type="GO" id="GO:0006281">
    <property type="term" value="P:DNA repair"/>
    <property type="evidence" value="ECO:0007669"/>
    <property type="project" value="UniProtKB-KW"/>
</dbReference>
<keyword evidence="5" id="KW-0347">Helicase</keyword>
<dbReference type="SMART" id="SM00487">
    <property type="entry name" value="DEXDc"/>
    <property type="match status" value="1"/>
</dbReference>
<feature type="region of interest" description="Disordered" evidence="10">
    <location>
        <begin position="84"/>
        <end position="120"/>
    </location>
</feature>
<dbReference type="WBParaSite" id="SPAL_0000910500.1">
    <property type="protein sequence ID" value="SPAL_0000910500.1"/>
    <property type="gene ID" value="SPAL_0000910500"/>
</dbReference>
<feature type="region of interest" description="Disordered" evidence="10">
    <location>
        <begin position="1"/>
        <end position="65"/>
    </location>
</feature>
<evidence type="ECO:0000256" key="9">
    <source>
        <dbReference type="ARBA" id="ARBA00048988"/>
    </source>
</evidence>